<comment type="caution">
    <text evidence="2">The sequence shown here is derived from an EMBL/GenBank/DDBJ whole genome shotgun (WGS) entry which is preliminary data.</text>
</comment>
<evidence type="ECO:0000256" key="1">
    <source>
        <dbReference type="SAM" id="Phobius"/>
    </source>
</evidence>
<feature type="transmembrane region" description="Helical" evidence="1">
    <location>
        <begin position="91"/>
        <end position="111"/>
    </location>
</feature>
<gene>
    <name evidence="2" type="ORF">NCTC13379_01752</name>
</gene>
<accession>A0AAX2KS13</accession>
<dbReference type="RefSeq" id="WP_227655985.1">
    <property type="nucleotide sequence ID" value="NZ_NJFB02000002.1"/>
</dbReference>
<keyword evidence="1" id="KW-1133">Transmembrane helix</keyword>
<evidence type="ECO:0000313" key="2">
    <source>
        <dbReference type="EMBL" id="STP65714.1"/>
    </source>
</evidence>
<reference evidence="2 3" key="1">
    <citation type="submission" date="2018-06" db="EMBL/GenBank/DDBJ databases">
        <authorList>
            <consortium name="Pathogen Informatics"/>
            <person name="Doyle S."/>
        </authorList>
    </citation>
    <scope>NUCLEOTIDE SEQUENCE [LARGE SCALE GENOMIC DNA]</scope>
    <source>
        <strain evidence="2 3">NCTC13379</strain>
    </source>
</reference>
<sequence length="1129" mass="122172">MLEEGAEAMKQLDEKIPNDFTGLAKKTASMSLAISAIGGLAFIASKLNFTDNLKGIASIALISVDLMIASEAMNQLNEKVPNNIGIVAKKLGSLSIAIGAMAGLVVIAGAFSSANPMMAISGLASVALLSLELMIASEALSQLNEKVPSDIATIAKKVANIGIAIGAMGLLVGVIGGLSIATFPAAIAGLAAVALLAGELMLVSESINQLNKKVPEDITSVKNKLESLEEVLSYMAKSSIGKISSLFKGIIGTFTASTYVQVIDGLIEVSNGLKRLASASEDINSAKLVNNIYDINKAVEVIGGKDNIFEKLGSLMKGKVDTAIFDEMENILNKMISLSNKMKTLQENKFSISDITSKVTVIKDILEKLDPADWDIAKSGVVSSKIIDQADTTIFWLNKLSKKLAALSESKLETGSVQNVLQNIKGALRMLTNESWSDFIGGVVPKDFIDMTGQSVDGLNSINKKLSKLSETSFDLGKTQTMIANLKSSLRMLQIKSWGDFDGGIVERGTLDKLDTAVYWLSSIAKKFGTLSNFEFDGGKLQGIIANIKGALRLLQADSWTDFNEGIVGKRLLDQLDTSIYWLNKVGSKLNELSNLPLETGKAQSVIQNIKGSIRMLRIDSWSDFNDGFVDREMLSGLDVAVLWVTKVANRLTGLSGINIETDKINSTIASTKGALRMFQASSWRDYNEGIVKADFIKALDLVLINFIQLANRVNGLASITLENDKVHSTITAVKGVINRLTIDTFPDSNTMIGEDVIDKIDTTVYRLITLANRINQIPQLTLGVDELSNNIKSIKYVATEMAISKWQGISEGVISSETLGMIVSSVSKLGTISNKLSVLNALPFDWTSVLNNVNRMKSIIELMNTFPSAKGLDSIPELVESFKNLLITLQGLESKFEPIGKSYGQQVINGFKNADVPSKIKKVIDDLITNLRNKDTEFNNVGKGFGDSLKSGFTNALQGLDSNIDSYVTSINNKISSIQTNLNSLTAPSLTVDVTENVKTRRVTRANGGIIPQYRANGGSIMKHIFKSKGTDRVPAMLTAGEYVQRKKAVDHFGIDFMERINNLDLSGALASITNRFGNSQPVSNVMNRYYNTTKNTRNNNNTINQNISMTGNPNFANLRANRFLRGV</sequence>
<evidence type="ECO:0008006" key="4">
    <source>
        <dbReference type="Google" id="ProtNLM"/>
    </source>
</evidence>
<feature type="transmembrane region" description="Helical" evidence="1">
    <location>
        <begin position="28"/>
        <end position="47"/>
    </location>
</feature>
<feature type="transmembrane region" description="Helical" evidence="1">
    <location>
        <begin position="158"/>
        <end position="180"/>
    </location>
</feature>
<name>A0AAX2KS13_ENTFL</name>
<proteinExistence type="predicted"/>
<dbReference type="Proteomes" id="UP000254396">
    <property type="component" value="Unassembled WGS sequence"/>
</dbReference>
<feature type="transmembrane region" description="Helical" evidence="1">
    <location>
        <begin position="117"/>
        <end position="137"/>
    </location>
</feature>
<evidence type="ECO:0000313" key="3">
    <source>
        <dbReference type="Proteomes" id="UP000254396"/>
    </source>
</evidence>
<keyword evidence="1" id="KW-0472">Membrane</keyword>
<keyword evidence="1" id="KW-0812">Transmembrane</keyword>
<protein>
    <recommendedName>
        <fullName evidence="4">Phage tail tape measure protein</fullName>
    </recommendedName>
</protein>
<dbReference type="EMBL" id="UGIX01000001">
    <property type="protein sequence ID" value="STP65714.1"/>
    <property type="molecule type" value="Genomic_DNA"/>
</dbReference>
<organism evidence="2 3">
    <name type="scientific">Enterococcus faecalis</name>
    <name type="common">Streptococcus faecalis</name>
    <dbReference type="NCBI Taxonomy" id="1351"/>
    <lineage>
        <taxon>Bacteria</taxon>
        <taxon>Bacillati</taxon>
        <taxon>Bacillota</taxon>
        <taxon>Bacilli</taxon>
        <taxon>Lactobacillales</taxon>
        <taxon>Enterococcaceae</taxon>
        <taxon>Enterococcus</taxon>
    </lineage>
</organism>
<dbReference type="AlphaFoldDB" id="A0AAX2KS13"/>